<gene>
    <name evidence="6" type="ORF">D9611_008033</name>
</gene>
<reference evidence="6 7" key="1">
    <citation type="journal article" date="2020" name="ISME J.">
        <title>Uncovering the hidden diversity of litter-decomposition mechanisms in mushroom-forming fungi.</title>
        <authorList>
            <person name="Floudas D."/>
            <person name="Bentzer J."/>
            <person name="Ahren D."/>
            <person name="Johansson T."/>
            <person name="Persson P."/>
            <person name="Tunlid A."/>
        </authorList>
    </citation>
    <scope>NUCLEOTIDE SEQUENCE [LARGE SCALE GENOMIC DNA]</scope>
    <source>
        <strain evidence="6 7">CBS 175.51</strain>
    </source>
</reference>
<dbReference type="GO" id="GO:0008270">
    <property type="term" value="F:zinc ion binding"/>
    <property type="evidence" value="ECO:0007669"/>
    <property type="project" value="UniProtKB-KW"/>
</dbReference>
<dbReference type="Proteomes" id="UP000541558">
    <property type="component" value="Unassembled WGS sequence"/>
</dbReference>
<feature type="domain" description="MYND-type" evidence="5">
    <location>
        <begin position="412"/>
        <end position="453"/>
    </location>
</feature>
<comment type="caution">
    <text evidence="6">The sequence shown here is derived from an EMBL/GenBank/DDBJ whole genome shotgun (WGS) entry which is preliminary data.</text>
</comment>
<accession>A0A8H5C1C6</accession>
<protein>
    <recommendedName>
        <fullName evidence="5">MYND-type domain-containing protein</fullName>
    </recommendedName>
</protein>
<evidence type="ECO:0000256" key="2">
    <source>
        <dbReference type="ARBA" id="ARBA00022771"/>
    </source>
</evidence>
<evidence type="ECO:0000256" key="4">
    <source>
        <dbReference type="PROSITE-ProRule" id="PRU00134"/>
    </source>
</evidence>
<evidence type="ECO:0000313" key="7">
    <source>
        <dbReference type="Proteomes" id="UP000541558"/>
    </source>
</evidence>
<dbReference type="AlphaFoldDB" id="A0A8H5C1C6"/>
<dbReference type="SUPFAM" id="SSF144232">
    <property type="entry name" value="HIT/MYND zinc finger-like"/>
    <property type="match status" value="1"/>
</dbReference>
<evidence type="ECO:0000259" key="5">
    <source>
        <dbReference type="PROSITE" id="PS50865"/>
    </source>
</evidence>
<dbReference type="InterPro" id="IPR002893">
    <property type="entry name" value="Znf_MYND"/>
</dbReference>
<dbReference type="Pfam" id="PF01753">
    <property type="entry name" value="zf-MYND"/>
    <property type="match status" value="1"/>
</dbReference>
<dbReference type="EMBL" id="JAACJK010000111">
    <property type="protein sequence ID" value="KAF5332197.1"/>
    <property type="molecule type" value="Genomic_DNA"/>
</dbReference>
<evidence type="ECO:0000256" key="1">
    <source>
        <dbReference type="ARBA" id="ARBA00022723"/>
    </source>
</evidence>
<evidence type="ECO:0000256" key="3">
    <source>
        <dbReference type="ARBA" id="ARBA00022833"/>
    </source>
</evidence>
<sequence>MTAVTPELIQRAATGSLPDLGLLADNIRGVKPYPIEALKVAFKFLHIDLVPGVERNWNDFRQPIARAVHCTKILHCAFKHPDLKTAVANQLIENVDGLCRWICCLLLIHDNARQITGWENGIPLAAYAGIATLVHSVLSLDDRVYEVYISSTEWIDIILHLWFRIDDNTGEPLLDINSRSIVHALCAVVMKEVGVEIFLHRIIEKRLVPRLAWTILRRARLASEDPSAADAIEYLRTLSATSSFLVASSSEDLHRAFGEANYLREFCSAINTLSITVQKSHATMLPRLAICVHRLSLMATKARTHVVENRCGLLEGGIVPLLVRVIPWADKSTEPHPDYADIVTRALTLHGLTHPRVIRRFLGMYPDREVPDLEGCSLATSERWECRWRQAFLFCKAYQRFDGVGVVTMCDNQACMHRAQERVSRQCAGCSSVVYCSAACQEEDWRAFHHHECSQARRDHAVRRSLHTWYSHSVRQFHTQWVADSVENIESEVFQRGGDAPLMHHDNPSETMVHLDFSKGEIATHFINMTRSVPTDILWSSRSNTAYPQGFLKPRHASLFQRYWSGLAGPKSRLAELVLCFGQHSYLDLIVLLEPVGGVYRGVYSIARHGYDSQVDLLPRNTVKLVPPSES</sequence>
<name>A0A8H5C1C6_9AGAR</name>
<dbReference type="Gene3D" id="6.10.140.2220">
    <property type="match status" value="1"/>
</dbReference>
<evidence type="ECO:0000313" key="6">
    <source>
        <dbReference type="EMBL" id="KAF5332197.1"/>
    </source>
</evidence>
<keyword evidence="7" id="KW-1185">Reference proteome</keyword>
<dbReference type="PROSITE" id="PS50865">
    <property type="entry name" value="ZF_MYND_2"/>
    <property type="match status" value="1"/>
</dbReference>
<keyword evidence="2 4" id="KW-0863">Zinc-finger</keyword>
<organism evidence="6 7">
    <name type="scientific">Ephemerocybe angulata</name>
    <dbReference type="NCBI Taxonomy" id="980116"/>
    <lineage>
        <taxon>Eukaryota</taxon>
        <taxon>Fungi</taxon>
        <taxon>Dikarya</taxon>
        <taxon>Basidiomycota</taxon>
        <taxon>Agaricomycotina</taxon>
        <taxon>Agaricomycetes</taxon>
        <taxon>Agaricomycetidae</taxon>
        <taxon>Agaricales</taxon>
        <taxon>Agaricineae</taxon>
        <taxon>Psathyrellaceae</taxon>
        <taxon>Ephemerocybe</taxon>
    </lineage>
</organism>
<keyword evidence="1" id="KW-0479">Metal-binding</keyword>
<keyword evidence="3" id="KW-0862">Zinc</keyword>
<proteinExistence type="predicted"/>
<dbReference type="OrthoDB" id="3024411at2759"/>